<dbReference type="EMBL" id="CP021369">
    <property type="protein sequence ID" value="ART61497.1"/>
    <property type="molecule type" value="Genomic_DNA"/>
</dbReference>
<evidence type="ECO:0000313" key="2">
    <source>
        <dbReference type="Proteomes" id="UP000194440"/>
    </source>
</evidence>
<geneLocation type="plasmid" evidence="1 2">
    <name>pACP4.3</name>
</geneLocation>
<dbReference type="SUPFAM" id="SSF54523">
    <property type="entry name" value="Pili subunits"/>
    <property type="match status" value="1"/>
</dbReference>
<dbReference type="Proteomes" id="UP000194440">
    <property type="component" value="Plasmid pACP4.3"/>
</dbReference>
<evidence type="ECO:0000313" key="1">
    <source>
        <dbReference type="EMBL" id="ART61497.1"/>
    </source>
</evidence>
<proteinExistence type="predicted"/>
<sequence>MSEILGALFKNLVALIGVAAVALILYSVFGASKTSSALNDLTQLQTNTQALYSTQSSFTSLTNDVVVKGGLAPTGMVNGTNLVNPWSGTVTVKVNATDSTRFDVTHTKVPAEACAKMATNTPAIVQISVNGTNKPLPIDAGVAVSSCNDPTNNTMIFTFGH</sequence>
<keyword evidence="2" id="KW-1185">Reference proteome</keyword>
<dbReference type="Gene3D" id="3.30.1690.10">
    <property type="entry name" value="TcpA-like pilin"/>
    <property type="match status" value="1"/>
</dbReference>
<accession>A0A240UJ20</accession>
<name>A0A240UJ20_9BURK</name>
<dbReference type="OrthoDB" id="9131175at2"/>
<dbReference type="KEGG" id="acip:CBP36_21255"/>
<reference evidence="1" key="1">
    <citation type="submission" date="2017-05" db="EMBL/GenBank/DDBJ databases">
        <title>Polyphasic characterization of four soil-derived phenanthrene-degrading Acidovorax strains and proposal of Acidovorax phenanthrenivorans sp. nov.</title>
        <authorList>
            <person name="Singleton D."/>
            <person name="Lee J."/>
            <person name="Dickey A.N."/>
            <person name="Stroud A."/>
            <person name="Scholl E.H."/>
            <person name="Wright F.A."/>
            <person name="Aitken M.D."/>
        </authorList>
    </citation>
    <scope>NUCLEOTIDE SEQUENCE</scope>
    <source>
        <strain evidence="1">P4</strain>
        <plasmid evidence="1">pACP4.3</plasmid>
    </source>
</reference>
<protein>
    <submittedName>
        <fullName evidence="1">Uncharacterized protein</fullName>
    </submittedName>
</protein>
<dbReference type="GO" id="GO:0009289">
    <property type="term" value="C:pilus"/>
    <property type="evidence" value="ECO:0007669"/>
    <property type="project" value="InterPro"/>
</dbReference>
<organism evidence="1 2">
    <name type="scientific">Acidovorax carolinensis</name>
    <dbReference type="NCBI Taxonomy" id="553814"/>
    <lineage>
        <taxon>Bacteria</taxon>
        <taxon>Pseudomonadati</taxon>
        <taxon>Pseudomonadota</taxon>
        <taxon>Betaproteobacteria</taxon>
        <taxon>Burkholderiales</taxon>
        <taxon>Comamonadaceae</taxon>
        <taxon>Acidovorax</taxon>
    </lineage>
</organism>
<dbReference type="Pfam" id="PF05307">
    <property type="entry name" value="Bundlin"/>
    <property type="match status" value="1"/>
</dbReference>
<keyword evidence="1" id="KW-0614">Plasmid</keyword>
<dbReference type="RefSeq" id="WP_086929202.1">
    <property type="nucleotide sequence ID" value="NZ_CP021369.1"/>
</dbReference>
<dbReference type="AlphaFoldDB" id="A0A240UJ20"/>
<dbReference type="InterPro" id="IPR007971">
    <property type="entry name" value="Bundlin"/>
</dbReference>
<dbReference type="InterPro" id="IPR045584">
    <property type="entry name" value="Pilin-like"/>
</dbReference>
<gene>
    <name evidence="1" type="ORF">CBP36_21255</name>
</gene>